<evidence type="ECO:0000313" key="5">
    <source>
        <dbReference type="Proteomes" id="UP000642748"/>
    </source>
</evidence>
<proteinExistence type="predicted"/>
<dbReference type="AlphaFoldDB" id="A0A8J3VWN7"/>
<dbReference type="InterPro" id="IPR029050">
    <property type="entry name" value="Immunoprotect_excell_Ig-like"/>
</dbReference>
<dbReference type="InterPro" id="IPR029051">
    <property type="entry name" value="DUF4352"/>
</dbReference>
<feature type="region of interest" description="Disordered" evidence="2">
    <location>
        <begin position="29"/>
        <end position="53"/>
    </location>
</feature>
<organism evidence="4 5">
    <name type="scientific">Rugosimonospora africana</name>
    <dbReference type="NCBI Taxonomy" id="556532"/>
    <lineage>
        <taxon>Bacteria</taxon>
        <taxon>Bacillati</taxon>
        <taxon>Actinomycetota</taxon>
        <taxon>Actinomycetes</taxon>
        <taxon>Micromonosporales</taxon>
        <taxon>Micromonosporaceae</taxon>
        <taxon>Rugosimonospora</taxon>
    </lineage>
</organism>
<comment type="caution">
    <text evidence="4">The sequence shown here is derived from an EMBL/GenBank/DDBJ whole genome shotgun (WGS) entry which is preliminary data.</text>
</comment>
<keyword evidence="5" id="KW-1185">Reference proteome</keyword>
<dbReference type="Proteomes" id="UP000642748">
    <property type="component" value="Unassembled WGS sequence"/>
</dbReference>
<dbReference type="Gene3D" id="2.60.40.1240">
    <property type="match status" value="1"/>
</dbReference>
<dbReference type="EMBL" id="BONZ01000112">
    <property type="protein sequence ID" value="GIH20983.1"/>
    <property type="molecule type" value="Genomic_DNA"/>
</dbReference>
<evidence type="ECO:0000256" key="2">
    <source>
        <dbReference type="SAM" id="MobiDB-lite"/>
    </source>
</evidence>
<evidence type="ECO:0000256" key="1">
    <source>
        <dbReference type="ARBA" id="ARBA00022729"/>
    </source>
</evidence>
<evidence type="ECO:0000259" key="3">
    <source>
        <dbReference type="Pfam" id="PF11611"/>
    </source>
</evidence>
<accession>A0A8J3VWN7</accession>
<name>A0A8J3VWN7_9ACTN</name>
<gene>
    <name evidence="4" type="ORF">Raf01_91550</name>
</gene>
<dbReference type="RefSeq" id="WP_239134502.1">
    <property type="nucleotide sequence ID" value="NZ_BONZ01000112.1"/>
</dbReference>
<dbReference type="Pfam" id="PF11611">
    <property type="entry name" value="DUF4352"/>
    <property type="match status" value="1"/>
</dbReference>
<reference evidence="4" key="1">
    <citation type="submission" date="2021-01" db="EMBL/GenBank/DDBJ databases">
        <title>Whole genome shotgun sequence of Rugosimonospora africana NBRC 104875.</title>
        <authorList>
            <person name="Komaki H."/>
            <person name="Tamura T."/>
        </authorList>
    </citation>
    <scope>NUCLEOTIDE SEQUENCE</scope>
    <source>
        <strain evidence="4">NBRC 104875</strain>
    </source>
</reference>
<sequence length="137" mass="13800">MVIGIVVAAVIVLCGVGAVIAAFNGGGSSSGTTTASGAGNGSGGGKKTTVGLNQPARDGKFEFTVTNVKYGVAEVGDQFLSKSAQGQFVEVSVTVKNIGDQPRTFAGSNQKAFGVPTGTLRAIEKDMEPVFGTGWLK</sequence>
<keyword evidence="1" id="KW-0732">Signal</keyword>
<feature type="domain" description="DUF4352" evidence="3">
    <location>
        <begin position="51"/>
        <end position="112"/>
    </location>
</feature>
<evidence type="ECO:0000313" key="4">
    <source>
        <dbReference type="EMBL" id="GIH20983.1"/>
    </source>
</evidence>
<protein>
    <recommendedName>
        <fullName evidence="3">DUF4352 domain-containing protein</fullName>
    </recommendedName>
</protein>